<dbReference type="PANTHER" id="PTHR22726">
    <property type="entry name" value="METALLOENDOPEPTIDASE OMA1"/>
    <property type="match status" value="1"/>
</dbReference>
<evidence type="ECO:0000259" key="8">
    <source>
        <dbReference type="Pfam" id="PF01435"/>
    </source>
</evidence>
<evidence type="ECO:0000256" key="2">
    <source>
        <dbReference type="ARBA" id="ARBA00022670"/>
    </source>
</evidence>
<dbReference type="GO" id="GO:0051603">
    <property type="term" value="P:proteolysis involved in protein catabolic process"/>
    <property type="evidence" value="ECO:0007669"/>
    <property type="project" value="TreeGrafter"/>
</dbReference>
<proteinExistence type="predicted"/>
<keyword evidence="4" id="KW-0378">Hydrolase</keyword>
<protein>
    <recommendedName>
        <fullName evidence="8">Peptidase M48 domain-containing protein</fullName>
    </recommendedName>
</protein>
<keyword evidence="6" id="KW-0482">Metalloprotease</keyword>
<evidence type="ECO:0000256" key="7">
    <source>
        <dbReference type="SAM" id="SignalP"/>
    </source>
</evidence>
<dbReference type="PANTHER" id="PTHR22726:SF1">
    <property type="entry name" value="METALLOENDOPEPTIDASE OMA1, MITOCHONDRIAL"/>
    <property type="match status" value="1"/>
</dbReference>
<evidence type="ECO:0000256" key="6">
    <source>
        <dbReference type="ARBA" id="ARBA00023049"/>
    </source>
</evidence>
<accession>A0A3E1F161</accession>
<evidence type="ECO:0000313" key="9">
    <source>
        <dbReference type="EMBL" id="RFC55562.1"/>
    </source>
</evidence>
<dbReference type="CDD" id="cd07324">
    <property type="entry name" value="M48C_Oma1-like"/>
    <property type="match status" value="1"/>
</dbReference>
<evidence type="ECO:0000313" key="10">
    <source>
        <dbReference type="Proteomes" id="UP000257127"/>
    </source>
</evidence>
<dbReference type="Pfam" id="PF01435">
    <property type="entry name" value="Peptidase_M48"/>
    <property type="match status" value="1"/>
</dbReference>
<name>A0A3E1F161_9FLAO</name>
<evidence type="ECO:0000256" key="5">
    <source>
        <dbReference type="ARBA" id="ARBA00022833"/>
    </source>
</evidence>
<comment type="cofactor">
    <cofactor evidence="1">
        <name>Zn(2+)</name>
        <dbReference type="ChEBI" id="CHEBI:29105"/>
    </cofactor>
</comment>
<dbReference type="RefSeq" id="WP_116879398.1">
    <property type="nucleotide sequence ID" value="NZ_QURB01000001.1"/>
</dbReference>
<organism evidence="9 10">
    <name type="scientific">Brumimicrobium aurantiacum</name>
    <dbReference type="NCBI Taxonomy" id="1737063"/>
    <lineage>
        <taxon>Bacteria</taxon>
        <taxon>Pseudomonadati</taxon>
        <taxon>Bacteroidota</taxon>
        <taxon>Flavobacteriia</taxon>
        <taxon>Flavobacteriales</taxon>
        <taxon>Crocinitomicaceae</taxon>
        <taxon>Brumimicrobium</taxon>
    </lineage>
</organism>
<evidence type="ECO:0000256" key="4">
    <source>
        <dbReference type="ARBA" id="ARBA00022801"/>
    </source>
</evidence>
<dbReference type="EMBL" id="QURB01000001">
    <property type="protein sequence ID" value="RFC55562.1"/>
    <property type="molecule type" value="Genomic_DNA"/>
</dbReference>
<keyword evidence="3" id="KW-0479">Metal-binding</keyword>
<reference evidence="9 10" key="1">
    <citation type="submission" date="2018-08" db="EMBL/GenBank/DDBJ databases">
        <title>The draft genome squence of Brumimicrobium sp. N62.</title>
        <authorList>
            <person name="Du Z.-J."/>
            <person name="Luo H.-R."/>
        </authorList>
    </citation>
    <scope>NUCLEOTIDE SEQUENCE [LARGE SCALE GENOMIC DNA]</scope>
    <source>
        <strain evidence="9 10">N62</strain>
    </source>
</reference>
<keyword evidence="5" id="KW-0862">Zinc</keyword>
<dbReference type="GO" id="GO:0046872">
    <property type="term" value="F:metal ion binding"/>
    <property type="evidence" value="ECO:0007669"/>
    <property type="project" value="UniProtKB-KW"/>
</dbReference>
<keyword evidence="2" id="KW-0645">Protease</keyword>
<evidence type="ECO:0000256" key="3">
    <source>
        <dbReference type="ARBA" id="ARBA00022723"/>
    </source>
</evidence>
<feature type="chain" id="PRO_5017694804" description="Peptidase M48 domain-containing protein" evidence="7">
    <location>
        <begin position="23"/>
        <end position="700"/>
    </location>
</feature>
<dbReference type="InterPro" id="IPR001915">
    <property type="entry name" value="Peptidase_M48"/>
</dbReference>
<dbReference type="GO" id="GO:0016020">
    <property type="term" value="C:membrane"/>
    <property type="evidence" value="ECO:0007669"/>
    <property type="project" value="TreeGrafter"/>
</dbReference>
<feature type="domain" description="Peptidase M48" evidence="8">
    <location>
        <begin position="98"/>
        <end position="169"/>
    </location>
</feature>
<feature type="signal peptide" evidence="7">
    <location>
        <begin position="1"/>
        <end position="22"/>
    </location>
</feature>
<dbReference type="AlphaFoldDB" id="A0A3E1F161"/>
<dbReference type="Proteomes" id="UP000257127">
    <property type="component" value="Unassembled WGS sequence"/>
</dbReference>
<dbReference type="OrthoDB" id="910748at2"/>
<evidence type="ECO:0000256" key="1">
    <source>
        <dbReference type="ARBA" id="ARBA00001947"/>
    </source>
</evidence>
<keyword evidence="10" id="KW-1185">Reference proteome</keyword>
<dbReference type="GO" id="GO:0004222">
    <property type="term" value="F:metalloendopeptidase activity"/>
    <property type="evidence" value="ECO:0007669"/>
    <property type="project" value="InterPro"/>
</dbReference>
<sequence length="700" mass="82233">MKNTVKTLSIIFLSLISFLVNGQEESFDDFKTTLSEGKPPPIFTTAFEDKVKARIETATEVDEDKREHFSNSTTYSLNNLLTSGFVLYGDPMTRFVNKVADKLLENKPALKKELQFYVIKANITNALCTEPGVIFITTGLLSQIENEAQLAYVLSHEIVHYLEKHIQHSFNNSNKNELNTTDYEDMVMLSKDHEFEADANALELYHSAGYSDREINTVFDVLMYSYLSFDEITIDSSFFNNEDLFIPKSLYPEEANPILAFEDYDDSKSSHPNIRKRRDTIAEEIEKYDNWGDKTNYIEREEFIKVRDIARFESVRENILTSDYLKALYEIYILEKEFPNNEFLQTFKALAWANINQESISGNKRQITRGHSRIEGQLSLLYGLIKELSIKEIALLTIRQIEDIHQQFPESKRILDLKKESIRNLAHVRGFELNELENRSYYVAQQLFIEQQNDTIPKEEKEEVIPENESKYDRIKRIRGKQREEQTEENLNDENFWKFVLYDLAENADFIKTYEDEEEWIKEEREKEYEEEEEYTIEGDVILMAPNLSAEISGEFDVETTLLFYEYFQSGLNRYAPENRVITRDISEVENFTTEKYNQTCILTSYIVQAYNLEERNFSILMVDYEEMKNIVNEFNTPHLLLITGEYYFNKFSDKAVNGHATYINLKTGSHWSTRDYHAKYKLKKTVIEGFAHLVFSKIR</sequence>
<gene>
    <name evidence="9" type="ORF">DXU93_01120</name>
</gene>
<comment type="caution">
    <text evidence="9">The sequence shown here is derived from an EMBL/GenBank/DDBJ whole genome shotgun (WGS) entry which is preliminary data.</text>
</comment>
<dbReference type="Gene3D" id="3.30.2010.10">
    <property type="entry name" value="Metalloproteases ('zincins'), catalytic domain"/>
    <property type="match status" value="1"/>
</dbReference>
<dbReference type="InterPro" id="IPR051156">
    <property type="entry name" value="Mito/Outer_Membr_Metalloprot"/>
</dbReference>
<keyword evidence="7" id="KW-0732">Signal</keyword>